<dbReference type="Proteomes" id="UP000233837">
    <property type="component" value="Unassembled WGS sequence"/>
</dbReference>
<dbReference type="AlphaFoldDB" id="A0A2I0VNB2"/>
<organism evidence="1 2">
    <name type="scientific">Dendrobium catenatum</name>
    <dbReference type="NCBI Taxonomy" id="906689"/>
    <lineage>
        <taxon>Eukaryota</taxon>
        <taxon>Viridiplantae</taxon>
        <taxon>Streptophyta</taxon>
        <taxon>Embryophyta</taxon>
        <taxon>Tracheophyta</taxon>
        <taxon>Spermatophyta</taxon>
        <taxon>Magnoliopsida</taxon>
        <taxon>Liliopsida</taxon>
        <taxon>Asparagales</taxon>
        <taxon>Orchidaceae</taxon>
        <taxon>Epidendroideae</taxon>
        <taxon>Malaxideae</taxon>
        <taxon>Dendrobiinae</taxon>
        <taxon>Dendrobium</taxon>
    </lineage>
</organism>
<evidence type="ECO:0000313" key="1">
    <source>
        <dbReference type="EMBL" id="PKU64899.1"/>
    </source>
</evidence>
<accession>A0A2I0VNB2</accession>
<evidence type="ECO:0000313" key="2">
    <source>
        <dbReference type="Proteomes" id="UP000233837"/>
    </source>
</evidence>
<sequence>MGIQILLLLKINSQLRLLLKTRKKKERQLDKEVYIQPSIMLILKIFKFKSHKGRRILLHNKIRNSEFIYLILFG</sequence>
<proteinExistence type="predicted"/>
<reference evidence="1 2" key="1">
    <citation type="journal article" date="2016" name="Sci. Rep.">
        <title>The Dendrobium catenatum Lindl. genome sequence provides insights into polysaccharide synthase, floral development and adaptive evolution.</title>
        <authorList>
            <person name="Zhang G.Q."/>
            <person name="Xu Q."/>
            <person name="Bian C."/>
            <person name="Tsai W.C."/>
            <person name="Yeh C.M."/>
            <person name="Liu K.W."/>
            <person name="Yoshida K."/>
            <person name="Zhang L.S."/>
            <person name="Chang S.B."/>
            <person name="Chen F."/>
            <person name="Shi Y."/>
            <person name="Su Y.Y."/>
            <person name="Zhang Y.Q."/>
            <person name="Chen L.J."/>
            <person name="Yin Y."/>
            <person name="Lin M."/>
            <person name="Huang H."/>
            <person name="Deng H."/>
            <person name="Wang Z.W."/>
            <person name="Zhu S.L."/>
            <person name="Zhao X."/>
            <person name="Deng C."/>
            <person name="Niu S.C."/>
            <person name="Huang J."/>
            <person name="Wang M."/>
            <person name="Liu G.H."/>
            <person name="Yang H.J."/>
            <person name="Xiao X.J."/>
            <person name="Hsiao Y.Y."/>
            <person name="Wu W.L."/>
            <person name="Chen Y.Y."/>
            <person name="Mitsuda N."/>
            <person name="Ohme-Takagi M."/>
            <person name="Luo Y.B."/>
            <person name="Van de Peer Y."/>
            <person name="Liu Z.J."/>
        </authorList>
    </citation>
    <scope>NUCLEOTIDE SEQUENCE [LARGE SCALE GENOMIC DNA]</scope>
    <source>
        <tissue evidence="1">The whole plant</tissue>
    </source>
</reference>
<dbReference type="EMBL" id="KZ503385">
    <property type="protein sequence ID" value="PKU64899.1"/>
    <property type="molecule type" value="Genomic_DNA"/>
</dbReference>
<keyword evidence="2" id="KW-1185">Reference proteome</keyword>
<gene>
    <name evidence="1" type="ORF">MA16_Dca024535</name>
</gene>
<name>A0A2I0VNB2_9ASPA</name>
<protein>
    <submittedName>
        <fullName evidence="1">Uncharacterized protein</fullName>
    </submittedName>
</protein>
<reference evidence="1 2" key="2">
    <citation type="journal article" date="2017" name="Nature">
        <title>The Apostasia genome and the evolution of orchids.</title>
        <authorList>
            <person name="Zhang G.Q."/>
            <person name="Liu K.W."/>
            <person name="Li Z."/>
            <person name="Lohaus R."/>
            <person name="Hsiao Y.Y."/>
            <person name="Niu S.C."/>
            <person name="Wang J.Y."/>
            <person name="Lin Y.C."/>
            <person name="Xu Q."/>
            <person name="Chen L.J."/>
            <person name="Yoshida K."/>
            <person name="Fujiwara S."/>
            <person name="Wang Z.W."/>
            <person name="Zhang Y.Q."/>
            <person name="Mitsuda N."/>
            <person name="Wang M."/>
            <person name="Liu G.H."/>
            <person name="Pecoraro L."/>
            <person name="Huang H.X."/>
            <person name="Xiao X.J."/>
            <person name="Lin M."/>
            <person name="Wu X.Y."/>
            <person name="Wu W.L."/>
            <person name="Chen Y.Y."/>
            <person name="Chang S.B."/>
            <person name="Sakamoto S."/>
            <person name="Ohme-Takagi M."/>
            <person name="Yagi M."/>
            <person name="Zeng S.J."/>
            <person name="Shen C.Y."/>
            <person name="Yeh C.M."/>
            <person name="Luo Y.B."/>
            <person name="Tsai W.C."/>
            <person name="Van de Peer Y."/>
            <person name="Liu Z.J."/>
        </authorList>
    </citation>
    <scope>NUCLEOTIDE SEQUENCE [LARGE SCALE GENOMIC DNA]</scope>
    <source>
        <tissue evidence="1">The whole plant</tissue>
    </source>
</reference>